<sequence>MGRETGADDADTVGLILEGAKQSVDSTTPAPPGDFQEIYTGEDYAEKKSTCCCLCFNKRRWKCIAIGKHTLGVLLILCVTVIWVGSSVWIQHIFGELEYEKPYFLTYFNTTGFALWNLGYLVIPSWRRIPWKTTGKPVPIIFVDSHVRDVFAGSNSNTAAVTDDKGKEGYEMIDSVEVFPPTLDDGMGNTSTNTNKDANNNRAASAGRGRGNSAIATKNRLPDNNDNDNDEELLPCDYDGEMERIRPYSKFQLFRCACLFCPFWFVANYLFNLSLSRTSVASNTVLSSTSCIWTLLLSVILLGHRVSIFKVGAVVLCIGGSVMIAFSDGKSGLAGEGVSGDILAVVSAMFYAIYTTVLKWLLPDDDRYSMAMAFGMVGVVNLVAMWPGLPILDAVKFEIFALPTLQQFWPLVVNALIGTNLSDVLWARSVVLTSPLVATLGLTLSTPLSMIVDAVWQHRTFTPLYIVGAVLVTVGFIVVNLEDTMIVACLHRFFRRVAKHPLNS</sequence>
<dbReference type="OrthoDB" id="1436450at2759"/>
<reference evidence="9 10" key="1">
    <citation type="submission" date="2017-03" db="EMBL/GenBank/DDBJ databases">
        <title>An alternative strategy for trypanosome survival in the mammalian bloodstream revealed through genome and transcriptome analysis of the ubiquitous bovine parasite Trypanosoma (Megatrypanum) theileri.</title>
        <authorList>
            <person name="Kelly S."/>
            <person name="Ivens A."/>
            <person name="Mott A."/>
            <person name="O'Neill E."/>
            <person name="Emms D."/>
            <person name="Macleod O."/>
            <person name="Voorheis P."/>
            <person name="Matthews J."/>
            <person name="Matthews K."/>
            <person name="Carrington M."/>
        </authorList>
    </citation>
    <scope>NUCLEOTIDE SEQUENCE [LARGE SCALE GENOMIC DNA]</scope>
    <source>
        <strain evidence="9">Edinburgh</strain>
    </source>
</reference>
<dbReference type="Proteomes" id="UP000192257">
    <property type="component" value="Unassembled WGS sequence"/>
</dbReference>
<dbReference type="VEuPathDB" id="TriTrypDB:TM35_000271210"/>
<evidence type="ECO:0000256" key="7">
    <source>
        <dbReference type="SAM" id="MobiDB-lite"/>
    </source>
</evidence>
<evidence type="ECO:0000313" key="10">
    <source>
        <dbReference type="Proteomes" id="UP000192257"/>
    </source>
</evidence>
<protein>
    <submittedName>
        <fullName evidence="9">Solute carrier family 35, member F5</fullName>
    </submittedName>
</protein>
<evidence type="ECO:0000256" key="1">
    <source>
        <dbReference type="ARBA" id="ARBA00004141"/>
    </source>
</evidence>
<evidence type="ECO:0000256" key="8">
    <source>
        <dbReference type="SAM" id="Phobius"/>
    </source>
</evidence>
<keyword evidence="3" id="KW-0813">Transport</keyword>
<feature type="transmembrane region" description="Helical" evidence="8">
    <location>
        <begin position="69"/>
        <end position="90"/>
    </location>
</feature>
<evidence type="ECO:0000256" key="2">
    <source>
        <dbReference type="ARBA" id="ARBA00007863"/>
    </source>
</evidence>
<dbReference type="InterPro" id="IPR037185">
    <property type="entry name" value="EmrE-like"/>
</dbReference>
<keyword evidence="5 8" id="KW-1133">Transmembrane helix</keyword>
<dbReference type="GO" id="GO:0022857">
    <property type="term" value="F:transmembrane transporter activity"/>
    <property type="evidence" value="ECO:0007669"/>
    <property type="project" value="InterPro"/>
</dbReference>
<organism evidence="9 10">
    <name type="scientific">Trypanosoma theileri</name>
    <dbReference type="NCBI Taxonomy" id="67003"/>
    <lineage>
        <taxon>Eukaryota</taxon>
        <taxon>Discoba</taxon>
        <taxon>Euglenozoa</taxon>
        <taxon>Kinetoplastea</taxon>
        <taxon>Metakinetoplastina</taxon>
        <taxon>Trypanosomatida</taxon>
        <taxon>Trypanosomatidae</taxon>
        <taxon>Trypanosoma</taxon>
    </lineage>
</organism>
<evidence type="ECO:0000256" key="5">
    <source>
        <dbReference type="ARBA" id="ARBA00022989"/>
    </source>
</evidence>
<feature type="transmembrane region" description="Helical" evidence="8">
    <location>
        <begin position="253"/>
        <end position="271"/>
    </location>
</feature>
<feature type="region of interest" description="Disordered" evidence="7">
    <location>
        <begin position="184"/>
        <end position="232"/>
    </location>
</feature>
<dbReference type="GO" id="GO:0016020">
    <property type="term" value="C:membrane"/>
    <property type="evidence" value="ECO:0007669"/>
    <property type="project" value="UniProtKB-SubCell"/>
</dbReference>
<feature type="compositionally biased region" description="Polar residues" evidence="7">
    <location>
        <begin position="188"/>
        <end position="197"/>
    </location>
</feature>
<dbReference type="EMBL" id="NBCO01000027">
    <property type="protein sequence ID" value="ORC86531.1"/>
    <property type="molecule type" value="Genomic_DNA"/>
</dbReference>
<dbReference type="GeneID" id="39987794"/>
<feature type="transmembrane region" description="Helical" evidence="8">
    <location>
        <begin position="283"/>
        <end position="302"/>
    </location>
</feature>
<evidence type="ECO:0000313" key="9">
    <source>
        <dbReference type="EMBL" id="ORC86531.1"/>
    </source>
</evidence>
<dbReference type="SUPFAM" id="SSF103481">
    <property type="entry name" value="Multidrug resistance efflux transporter EmrE"/>
    <property type="match status" value="2"/>
</dbReference>
<feature type="transmembrane region" description="Helical" evidence="8">
    <location>
        <begin position="368"/>
        <end position="387"/>
    </location>
</feature>
<feature type="compositionally biased region" description="Low complexity" evidence="7">
    <location>
        <begin position="198"/>
        <end position="214"/>
    </location>
</feature>
<evidence type="ECO:0000256" key="3">
    <source>
        <dbReference type="ARBA" id="ARBA00022448"/>
    </source>
</evidence>
<feature type="transmembrane region" description="Helical" evidence="8">
    <location>
        <begin position="309"/>
        <end position="327"/>
    </location>
</feature>
<dbReference type="Pfam" id="PF06027">
    <property type="entry name" value="SLC35F"/>
    <property type="match status" value="1"/>
</dbReference>
<comment type="caution">
    <text evidence="9">The sequence shown here is derived from an EMBL/GenBank/DDBJ whole genome shotgun (WGS) entry which is preliminary data.</text>
</comment>
<feature type="transmembrane region" description="Helical" evidence="8">
    <location>
        <begin position="429"/>
        <end position="452"/>
    </location>
</feature>
<keyword evidence="6 8" id="KW-0472">Membrane</keyword>
<name>A0A1X0NPK2_9TRYP</name>
<keyword evidence="4 8" id="KW-0812">Transmembrane</keyword>
<dbReference type="AlphaFoldDB" id="A0A1X0NPK2"/>
<comment type="subcellular location">
    <subcellularLocation>
        <location evidence="1">Membrane</location>
        <topology evidence="1">Multi-pass membrane protein</topology>
    </subcellularLocation>
</comment>
<dbReference type="RefSeq" id="XP_028880597.1">
    <property type="nucleotide sequence ID" value="XM_029028014.1"/>
</dbReference>
<proteinExistence type="inferred from homology"/>
<keyword evidence="10" id="KW-1185">Reference proteome</keyword>
<gene>
    <name evidence="9" type="ORF">TM35_000271210</name>
</gene>
<accession>A0A1X0NPK2</accession>
<evidence type="ECO:0000256" key="4">
    <source>
        <dbReference type="ARBA" id="ARBA00022692"/>
    </source>
</evidence>
<evidence type="ECO:0000256" key="6">
    <source>
        <dbReference type="ARBA" id="ARBA00023136"/>
    </source>
</evidence>
<dbReference type="PANTHER" id="PTHR23051">
    <property type="entry name" value="SOLUTE CARRIER FAMILY 35, MEMBER F5"/>
    <property type="match status" value="1"/>
</dbReference>
<dbReference type="InterPro" id="IPR009262">
    <property type="entry name" value="SLC35_F1/F2/F6"/>
</dbReference>
<comment type="similarity">
    <text evidence="2">Belongs to the SLC35F solute transporter family.</text>
</comment>
<feature type="transmembrane region" description="Helical" evidence="8">
    <location>
        <begin position="464"/>
        <end position="490"/>
    </location>
</feature>
<feature type="transmembrane region" description="Helical" evidence="8">
    <location>
        <begin position="102"/>
        <end position="123"/>
    </location>
</feature>
<feature type="transmembrane region" description="Helical" evidence="8">
    <location>
        <begin position="342"/>
        <end position="361"/>
    </location>
</feature>
<dbReference type="PANTHER" id="PTHR23051:SF0">
    <property type="entry name" value="SOLUTE CARRIER FAMILY 35 MEMBER F5"/>
    <property type="match status" value="1"/>
</dbReference>